<dbReference type="GO" id="GO:0046872">
    <property type="term" value="F:metal ion binding"/>
    <property type="evidence" value="ECO:0007669"/>
    <property type="project" value="InterPro"/>
</dbReference>
<protein>
    <recommendedName>
        <fullName evidence="1">B12-binding domain-containing protein</fullName>
    </recommendedName>
</protein>
<dbReference type="GO" id="GO:0031419">
    <property type="term" value="F:cobalamin binding"/>
    <property type="evidence" value="ECO:0007669"/>
    <property type="project" value="InterPro"/>
</dbReference>
<reference evidence="2" key="2">
    <citation type="submission" date="2020-09" db="EMBL/GenBank/DDBJ databases">
        <authorList>
            <person name="Sun Q."/>
            <person name="Kim S."/>
        </authorList>
    </citation>
    <scope>NUCLEOTIDE SEQUENCE</scope>
    <source>
        <strain evidence="2">KCTC 42650</strain>
    </source>
</reference>
<evidence type="ECO:0000313" key="2">
    <source>
        <dbReference type="EMBL" id="GHF64251.1"/>
    </source>
</evidence>
<evidence type="ECO:0000259" key="1">
    <source>
        <dbReference type="PROSITE" id="PS51332"/>
    </source>
</evidence>
<dbReference type="CDD" id="cd02065">
    <property type="entry name" value="B12-binding_like"/>
    <property type="match status" value="1"/>
</dbReference>
<gene>
    <name evidence="2" type="ORF">GCM10017056_39390</name>
</gene>
<reference evidence="2" key="1">
    <citation type="journal article" date="2014" name="Int. J. Syst. Evol. Microbiol.">
        <title>Complete genome sequence of Corynebacterium casei LMG S-19264T (=DSM 44701T), isolated from a smear-ripened cheese.</title>
        <authorList>
            <consortium name="US DOE Joint Genome Institute (JGI-PGF)"/>
            <person name="Walter F."/>
            <person name="Albersmeier A."/>
            <person name="Kalinowski J."/>
            <person name="Ruckert C."/>
        </authorList>
    </citation>
    <scope>NUCLEOTIDE SEQUENCE</scope>
    <source>
        <strain evidence="2">KCTC 42650</strain>
    </source>
</reference>
<dbReference type="AlphaFoldDB" id="A0A8J3GZY3"/>
<feature type="domain" description="B12-binding" evidence="1">
    <location>
        <begin position="435"/>
        <end position="574"/>
    </location>
</feature>
<dbReference type="SUPFAM" id="SSF52242">
    <property type="entry name" value="Cobalamin (vitamin B12)-binding domain"/>
    <property type="match status" value="1"/>
</dbReference>
<organism evidence="2 3">
    <name type="scientific">Seohaeicola zhoushanensis</name>
    <dbReference type="NCBI Taxonomy" id="1569283"/>
    <lineage>
        <taxon>Bacteria</taxon>
        <taxon>Pseudomonadati</taxon>
        <taxon>Pseudomonadota</taxon>
        <taxon>Alphaproteobacteria</taxon>
        <taxon>Rhodobacterales</taxon>
        <taxon>Roseobacteraceae</taxon>
        <taxon>Seohaeicola</taxon>
    </lineage>
</organism>
<dbReference type="Gene3D" id="3.40.50.280">
    <property type="entry name" value="Cobalamin-binding domain"/>
    <property type="match status" value="1"/>
</dbReference>
<dbReference type="Proteomes" id="UP000626220">
    <property type="component" value="Unassembled WGS sequence"/>
</dbReference>
<dbReference type="InterPro" id="IPR006158">
    <property type="entry name" value="Cobalamin-bd"/>
</dbReference>
<evidence type="ECO:0000313" key="3">
    <source>
        <dbReference type="Proteomes" id="UP000626220"/>
    </source>
</evidence>
<comment type="caution">
    <text evidence="2">The sequence shown here is derived from an EMBL/GenBank/DDBJ whole genome shotgun (WGS) entry which is preliminary data.</text>
</comment>
<dbReference type="InterPro" id="IPR036724">
    <property type="entry name" value="Cobalamin-bd_sf"/>
</dbReference>
<sequence>MTSLTAPTMTPGRDLLEAGRKLAGTWTLGRCAFLEGEGVTSEAEYKRRMAAEGRIMQHAHIGFRNMDRTVGAIREIQETAAAEGVKVDRFGITLDWTMGYPPDRRDAAQRGTGIVLDGPEDFARITNASPAASHFGDFMLGMPGALHNVQAALAAGATAIGNLGQYFTFRLPYWDDDVATTEATVTAIGLIAAQPAEVLIHSNLDDGFVGLYRDMTSSLGTVLIEKHIVEDLIGARLSYCWGHHFSNPASRAAFHAAMARVTDTPGTMLYGNTVAYRRSPAANYASLASYLLADITALGRAHTGHAINPVPVTENQRIPDVEEILDAQRFAARLVEHAPEHGALIDTSKIDALTDRLMEGGLAFKQRAMQGLADRGVDVTDPAALMLAIRRLGAHGMETLFGNRATKPAVPVDWALELDRDAAAWCARQTAPAGLSTLKVALGTSDVHEHGAYLVRAALSGLGVEAVEVGTSLDAEVLVDRALDAGAEVIAVSTYNGLGLRYARAVLAALERRGAQLPLLIGGKLNEIPVASNTDLPVDVTEEIRATGAYPCADLDEMLVALGRIMEQRPARAS</sequence>
<dbReference type="EMBL" id="BNCJ01000015">
    <property type="protein sequence ID" value="GHF64251.1"/>
    <property type="molecule type" value="Genomic_DNA"/>
</dbReference>
<dbReference type="PROSITE" id="PS51332">
    <property type="entry name" value="B12_BINDING"/>
    <property type="match status" value="1"/>
</dbReference>
<name>A0A8J3GZY3_9RHOB</name>
<keyword evidence="3" id="KW-1185">Reference proteome</keyword>
<dbReference type="RefSeq" id="WP_189681831.1">
    <property type="nucleotide sequence ID" value="NZ_BNCJ01000015.1"/>
</dbReference>
<accession>A0A8J3GZY3</accession>
<proteinExistence type="predicted"/>